<keyword evidence="5" id="KW-0997">Cell inner membrane</keyword>
<dbReference type="PANTHER" id="PTHR30386:SF19">
    <property type="entry name" value="MULTIDRUG EXPORT PROTEIN EMRA-RELATED"/>
    <property type="match status" value="1"/>
</dbReference>
<keyword evidence="9" id="KW-0175">Coiled coil</keyword>
<dbReference type="GO" id="GO:0046677">
    <property type="term" value="P:response to antibiotic"/>
    <property type="evidence" value="ECO:0007669"/>
    <property type="project" value="UniProtKB-ARBA"/>
</dbReference>
<evidence type="ECO:0000256" key="9">
    <source>
        <dbReference type="SAM" id="Coils"/>
    </source>
</evidence>
<dbReference type="AlphaFoldDB" id="A0A5B8SW62"/>
<evidence type="ECO:0000256" key="3">
    <source>
        <dbReference type="ARBA" id="ARBA00022448"/>
    </source>
</evidence>
<evidence type="ECO:0000256" key="10">
    <source>
        <dbReference type="SAM" id="MobiDB-lite"/>
    </source>
</evidence>
<evidence type="ECO:0000256" key="1">
    <source>
        <dbReference type="ARBA" id="ARBA00004383"/>
    </source>
</evidence>
<organism evidence="14 15">
    <name type="scientific">Pistricoccus aurantiacus</name>
    <dbReference type="NCBI Taxonomy" id="1883414"/>
    <lineage>
        <taxon>Bacteria</taxon>
        <taxon>Pseudomonadati</taxon>
        <taxon>Pseudomonadota</taxon>
        <taxon>Gammaproteobacteria</taxon>
        <taxon>Oceanospirillales</taxon>
        <taxon>Halomonadaceae</taxon>
        <taxon>Pistricoccus</taxon>
    </lineage>
</organism>
<reference evidence="14 15" key="1">
    <citation type="submission" date="2019-06" db="EMBL/GenBank/DDBJ databases">
        <title>Genome analyses of bacteria isolated from kimchi.</title>
        <authorList>
            <person name="Lee S."/>
            <person name="Ahn S."/>
            <person name="Roh S."/>
        </authorList>
    </citation>
    <scope>NUCLEOTIDE SEQUENCE [LARGE SCALE GENOMIC DNA]</scope>
    <source>
        <strain evidence="14 15">CBA4606</strain>
    </source>
</reference>
<keyword evidence="4" id="KW-1003">Cell membrane</keyword>
<dbReference type="Gene3D" id="2.40.50.100">
    <property type="match status" value="1"/>
</dbReference>
<gene>
    <name evidence="14" type="ORF">FGL86_07770</name>
</gene>
<dbReference type="PANTHER" id="PTHR30386">
    <property type="entry name" value="MEMBRANE FUSION SUBUNIT OF EMRAB-TOLC MULTIDRUG EFFLUX PUMP"/>
    <property type="match status" value="1"/>
</dbReference>
<dbReference type="Proteomes" id="UP000321272">
    <property type="component" value="Chromosome"/>
</dbReference>
<keyword evidence="8 11" id="KW-0472">Membrane</keyword>
<dbReference type="EMBL" id="CP042382">
    <property type="protein sequence ID" value="QEA38980.1"/>
    <property type="molecule type" value="Genomic_DNA"/>
</dbReference>
<keyword evidence="3" id="KW-0813">Transport</keyword>
<dbReference type="GO" id="GO:0005886">
    <property type="term" value="C:plasma membrane"/>
    <property type="evidence" value="ECO:0007669"/>
    <property type="project" value="UniProtKB-SubCell"/>
</dbReference>
<dbReference type="InterPro" id="IPR058634">
    <property type="entry name" value="AaeA-lik-b-barrel"/>
</dbReference>
<sequence length="413" mass="45867">MQSNQQENSVTEHSKGSQTNTPAPTPRKIARRRWLLGLVAIVLLAGIAYGAYWFFIARFYVTTDDAYVHGNRISLMPRVQGMVTGINVDDTDYVTQGQTLVILDDSDAQLALERAKANLAQTLRQVQERYVQLEQQRAVIDQREATSAQAERDFERARTLYAKRSVSQEYYQQAQTERRNTRAGLQAARHQLEALQAQTQGTDPAHHPRVIAAKQQLRRAWLDLQRTEIVAPIDGHIAKRSVQIGQQVSPGSPMLSIVPLEQVWVEANFKETELPRVRIGQPVSIHADFYGDEVEYHGKVQGLSAGTGSAFELLPPQNATGNWIKVVQRLPVRVTLDPKQLEKHPLRIGLSLTASVDVHDLEGPGLVNKVDSASRYATPVYRIDPAPVNAMIESIVAENLSPGLTSADASHGQ</sequence>
<evidence type="ECO:0000256" key="7">
    <source>
        <dbReference type="ARBA" id="ARBA00022989"/>
    </source>
</evidence>
<evidence type="ECO:0000259" key="12">
    <source>
        <dbReference type="Pfam" id="PF25885"/>
    </source>
</evidence>
<evidence type="ECO:0000256" key="5">
    <source>
        <dbReference type="ARBA" id="ARBA00022519"/>
    </source>
</evidence>
<protein>
    <submittedName>
        <fullName evidence="14">HlyD family efflux transporter periplasmic adaptor subunit</fullName>
    </submittedName>
</protein>
<dbReference type="Pfam" id="PF25885">
    <property type="entry name" value="HH_EMRA"/>
    <property type="match status" value="1"/>
</dbReference>
<accession>A0A5B8SW62</accession>
<dbReference type="OrthoDB" id="9811754at2"/>
<name>A0A5B8SW62_9GAMM</name>
<dbReference type="InterPro" id="IPR058633">
    <property type="entry name" value="EmrA/FarA_HH"/>
</dbReference>
<keyword evidence="7 11" id="KW-1133">Transmembrane helix</keyword>
<feature type="coiled-coil region" evidence="9">
    <location>
        <begin position="109"/>
        <end position="153"/>
    </location>
</feature>
<evidence type="ECO:0000259" key="13">
    <source>
        <dbReference type="Pfam" id="PF25963"/>
    </source>
</evidence>
<dbReference type="Gene3D" id="2.40.30.170">
    <property type="match status" value="1"/>
</dbReference>
<comment type="subcellular location">
    <subcellularLocation>
        <location evidence="1">Cell inner membrane</location>
        <topology evidence="1">Single-pass membrane protein</topology>
        <orientation evidence="1">Periplasmic side</orientation>
    </subcellularLocation>
</comment>
<evidence type="ECO:0000256" key="4">
    <source>
        <dbReference type="ARBA" id="ARBA00022475"/>
    </source>
</evidence>
<feature type="domain" description="p-hydroxybenzoic acid efflux pump subunit AaeA-like beta-barrel" evidence="13">
    <location>
        <begin position="264"/>
        <end position="353"/>
    </location>
</feature>
<dbReference type="Pfam" id="PF25963">
    <property type="entry name" value="Beta-barrel_AAEA"/>
    <property type="match status" value="1"/>
</dbReference>
<evidence type="ECO:0000313" key="14">
    <source>
        <dbReference type="EMBL" id="QEA38980.1"/>
    </source>
</evidence>
<dbReference type="InterPro" id="IPR050739">
    <property type="entry name" value="MFP"/>
</dbReference>
<dbReference type="SUPFAM" id="SSF111369">
    <property type="entry name" value="HlyD-like secretion proteins"/>
    <property type="match status" value="2"/>
</dbReference>
<feature type="transmembrane region" description="Helical" evidence="11">
    <location>
        <begin position="34"/>
        <end position="55"/>
    </location>
</feature>
<evidence type="ECO:0000256" key="11">
    <source>
        <dbReference type="SAM" id="Phobius"/>
    </source>
</evidence>
<dbReference type="FunFam" id="2.40.30.170:FF:000003">
    <property type="entry name" value="Multidrug resistance protein A"/>
    <property type="match status" value="1"/>
</dbReference>
<evidence type="ECO:0000256" key="8">
    <source>
        <dbReference type="ARBA" id="ARBA00023136"/>
    </source>
</evidence>
<feature type="domain" description="Multidrug export protein EmrA/FarA alpha-helical hairpin" evidence="12">
    <location>
        <begin position="107"/>
        <end position="227"/>
    </location>
</feature>
<dbReference type="GO" id="GO:0015721">
    <property type="term" value="P:bile acid and bile salt transport"/>
    <property type="evidence" value="ECO:0007669"/>
    <property type="project" value="UniProtKB-ARBA"/>
</dbReference>
<feature type="region of interest" description="Disordered" evidence="10">
    <location>
        <begin position="1"/>
        <end position="26"/>
    </location>
</feature>
<proteinExistence type="inferred from homology"/>
<evidence type="ECO:0000256" key="2">
    <source>
        <dbReference type="ARBA" id="ARBA00009477"/>
    </source>
</evidence>
<evidence type="ECO:0000313" key="15">
    <source>
        <dbReference type="Proteomes" id="UP000321272"/>
    </source>
</evidence>
<keyword evidence="6 11" id="KW-0812">Transmembrane</keyword>
<comment type="similarity">
    <text evidence="2">Belongs to the membrane fusion protein (MFP) (TC 8.A.1) family.</text>
</comment>
<evidence type="ECO:0000256" key="6">
    <source>
        <dbReference type="ARBA" id="ARBA00022692"/>
    </source>
</evidence>
<keyword evidence="15" id="KW-1185">Reference proteome</keyword>
<dbReference type="KEGG" id="paur:FGL86_07770"/>
<dbReference type="Gene3D" id="1.10.287.470">
    <property type="entry name" value="Helix hairpin bin"/>
    <property type="match status" value="1"/>
</dbReference>
<dbReference type="GO" id="GO:1990961">
    <property type="term" value="P:xenobiotic detoxification by transmembrane export across the plasma membrane"/>
    <property type="evidence" value="ECO:0007669"/>
    <property type="project" value="UniProtKB-ARBA"/>
</dbReference>